<protein>
    <submittedName>
        <fullName evidence="2">Uncharacterized protein</fullName>
    </submittedName>
</protein>
<comment type="caution">
    <text evidence="2">The sequence shown here is derived from an EMBL/GenBank/DDBJ whole genome shotgun (WGS) entry which is preliminary data.</text>
</comment>
<dbReference type="AlphaFoldDB" id="A0A8J5VHQ6"/>
<name>A0A8J5VHQ6_ZIZPA</name>
<evidence type="ECO:0000313" key="3">
    <source>
        <dbReference type="Proteomes" id="UP000729402"/>
    </source>
</evidence>
<dbReference type="EMBL" id="JAAALK010000287">
    <property type="protein sequence ID" value="KAG8060631.1"/>
    <property type="molecule type" value="Genomic_DNA"/>
</dbReference>
<reference evidence="2" key="2">
    <citation type="submission" date="2021-02" db="EMBL/GenBank/DDBJ databases">
        <authorList>
            <person name="Kimball J.A."/>
            <person name="Haas M.W."/>
            <person name="Macchietto M."/>
            <person name="Kono T."/>
            <person name="Duquette J."/>
            <person name="Shao M."/>
        </authorList>
    </citation>
    <scope>NUCLEOTIDE SEQUENCE</scope>
    <source>
        <tissue evidence="2">Fresh leaf tissue</tissue>
    </source>
</reference>
<dbReference type="Proteomes" id="UP000729402">
    <property type="component" value="Unassembled WGS sequence"/>
</dbReference>
<proteinExistence type="predicted"/>
<evidence type="ECO:0000256" key="1">
    <source>
        <dbReference type="SAM" id="MobiDB-lite"/>
    </source>
</evidence>
<sequence>MGEDSEEPMEKEFFEESRTEEPLLGKMVYTRNGCYINNDDSAKQGDTMDGSSTTLPNHGLPPPPAADSTLAQVVNNQNHFITALLQQLQNQNNQAP</sequence>
<feature type="region of interest" description="Disordered" evidence="1">
    <location>
        <begin position="35"/>
        <end position="68"/>
    </location>
</feature>
<reference evidence="2" key="1">
    <citation type="journal article" date="2021" name="bioRxiv">
        <title>Whole Genome Assembly and Annotation of Northern Wild Rice, Zizania palustris L., Supports a Whole Genome Duplication in the Zizania Genus.</title>
        <authorList>
            <person name="Haas M."/>
            <person name="Kono T."/>
            <person name="Macchietto M."/>
            <person name="Millas R."/>
            <person name="McGilp L."/>
            <person name="Shao M."/>
            <person name="Duquette J."/>
            <person name="Hirsch C.N."/>
            <person name="Kimball J."/>
        </authorList>
    </citation>
    <scope>NUCLEOTIDE SEQUENCE</scope>
    <source>
        <tissue evidence="2">Fresh leaf tissue</tissue>
    </source>
</reference>
<organism evidence="2 3">
    <name type="scientific">Zizania palustris</name>
    <name type="common">Northern wild rice</name>
    <dbReference type="NCBI Taxonomy" id="103762"/>
    <lineage>
        <taxon>Eukaryota</taxon>
        <taxon>Viridiplantae</taxon>
        <taxon>Streptophyta</taxon>
        <taxon>Embryophyta</taxon>
        <taxon>Tracheophyta</taxon>
        <taxon>Spermatophyta</taxon>
        <taxon>Magnoliopsida</taxon>
        <taxon>Liliopsida</taxon>
        <taxon>Poales</taxon>
        <taxon>Poaceae</taxon>
        <taxon>BOP clade</taxon>
        <taxon>Oryzoideae</taxon>
        <taxon>Oryzeae</taxon>
        <taxon>Zizaniinae</taxon>
        <taxon>Zizania</taxon>
    </lineage>
</organism>
<gene>
    <name evidence="2" type="ORF">GUJ93_ZPchr0002g24020</name>
</gene>
<evidence type="ECO:0000313" key="2">
    <source>
        <dbReference type="EMBL" id="KAG8060631.1"/>
    </source>
</evidence>
<keyword evidence="3" id="KW-1185">Reference proteome</keyword>
<accession>A0A8J5VHQ6</accession>